<sequence>MNSYRRRLLCLPALGLLLVTMGCSSTDDEGAVPVPSPDAKTAQLCQNLHKQLPERIDGLDREDPTPQSELTAGWGGSAIILRCGVPKPAAMLDPKESTTEINGVAWLVEEQKDGAYRFTSGMREAHVEITLDPDQAKQGAGSLVDFAKPIKETVPEGVAS</sequence>
<comment type="caution">
    <text evidence="2">The sequence shown here is derived from an EMBL/GenBank/DDBJ whole genome shotgun (WGS) entry which is preliminary data.</text>
</comment>
<dbReference type="PROSITE" id="PS51257">
    <property type="entry name" value="PROKAR_LIPOPROTEIN"/>
    <property type="match status" value="1"/>
</dbReference>
<evidence type="ECO:0000313" key="3">
    <source>
        <dbReference type="Proteomes" id="UP001596523"/>
    </source>
</evidence>
<dbReference type="InterPro" id="IPR021903">
    <property type="entry name" value="DUF3515"/>
</dbReference>
<evidence type="ECO:0000313" key="2">
    <source>
        <dbReference type="EMBL" id="MFC7308819.1"/>
    </source>
</evidence>
<name>A0ABW2JT38_9ACTN</name>
<organism evidence="2 3">
    <name type="scientific">Streptomyces monticola</name>
    <dbReference type="NCBI Taxonomy" id="2666263"/>
    <lineage>
        <taxon>Bacteria</taxon>
        <taxon>Bacillati</taxon>
        <taxon>Actinomycetota</taxon>
        <taxon>Actinomycetes</taxon>
        <taxon>Kitasatosporales</taxon>
        <taxon>Streptomycetaceae</taxon>
        <taxon>Streptomyces</taxon>
    </lineage>
</organism>
<accession>A0ABW2JT38</accession>
<protein>
    <submittedName>
        <fullName evidence="2">DUF3515 domain-containing protein</fullName>
    </submittedName>
</protein>
<keyword evidence="3" id="KW-1185">Reference proteome</keyword>
<dbReference type="Proteomes" id="UP001596523">
    <property type="component" value="Unassembled WGS sequence"/>
</dbReference>
<dbReference type="Pfam" id="PF12028">
    <property type="entry name" value="DUF3515"/>
    <property type="match status" value="1"/>
</dbReference>
<dbReference type="RefSeq" id="WP_381837158.1">
    <property type="nucleotide sequence ID" value="NZ_JBHTCF010000017.1"/>
</dbReference>
<feature type="chain" id="PRO_5045575228" evidence="1">
    <location>
        <begin position="27"/>
        <end position="160"/>
    </location>
</feature>
<keyword evidence="1" id="KW-0732">Signal</keyword>
<feature type="signal peptide" evidence="1">
    <location>
        <begin position="1"/>
        <end position="26"/>
    </location>
</feature>
<proteinExistence type="predicted"/>
<gene>
    <name evidence="2" type="ORF">ACFQVC_31945</name>
</gene>
<reference evidence="3" key="1">
    <citation type="journal article" date="2019" name="Int. J. Syst. Evol. Microbiol.">
        <title>The Global Catalogue of Microorganisms (GCM) 10K type strain sequencing project: providing services to taxonomists for standard genome sequencing and annotation.</title>
        <authorList>
            <consortium name="The Broad Institute Genomics Platform"/>
            <consortium name="The Broad Institute Genome Sequencing Center for Infectious Disease"/>
            <person name="Wu L."/>
            <person name="Ma J."/>
        </authorList>
    </citation>
    <scope>NUCLEOTIDE SEQUENCE [LARGE SCALE GENOMIC DNA]</scope>
    <source>
        <strain evidence="3">SYNS20</strain>
    </source>
</reference>
<dbReference type="EMBL" id="JBHTCF010000017">
    <property type="protein sequence ID" value="MFC7308819.1"/>
    <property type="molecule type" value="Genomic_DNA"/>
</dbReference>
<evidence type="ECO:0000256" key="1">
    <source>
        <dbReference type="SAM" id="SignalP"/>
    </source>
</evidence>